<dbReference type="PROSITE" id="PS50929">
    <property type="entry name" value="ABC_TM1F"/>
    <property type="match status" value="1"/>
</dbReference>
<dbReference type="PANTHER" id="PTHR43394:SF1">
    <property type="entry name" value="ATP-BINDING CASSETTE SUB-FAMILY B MEMBER 10, MITOCHONDRIAL"/>
    <property type="match status" value="1"/>
</dbReference>
<organism evidence="12">
    <name type="scientific">marine metagenome</name>
    <dbReference type="NCBI Taxonomy" id="408172"/>
    <lineage>
        <taxon>unclassified sequences</taxon>
        <taxon>metagenomes</taxon>
        <taxon>ecological metagenomes</taxon>
    </lineage>
</organism>
<evidence type="ECO:0008006" key="13">
    <source>
        <dbReference type="Google" id="ProtNLM"/>
    </source>
</evidence>
<feature type="transmembrane region" description="Helical" evidence="9">
    <location>
        <begin position="18"/>
        <end position="35"/>
    </location>
</feature>
<evidence type="ECO:0000256" key="4">
    <source>
        <dbReference type="ARBA" id="ARBA00022692"/>
    </source>
</evidence>
<dbReference type="GO" id="GO:0005524">
    <property type="term" value="F:ATP binding"/>
    <property type="evidence" value="ECO:0007669"/>
    <property type="project" value="UniProtKB-KW"/>
</dbReference>
<evidence type="ECO:0000256" key="2">
    <source>
        <dbReference type="ARBA" id="ARBA00022448"/>
    </source>
</evidence>
<feature type="transmembrane region" description="Helical" evidence="9">
    <location>
        <begin position="128"/>
        <end position="152"/>
    </location>
</feature>
<dbReference type="SMART" id="SM00382">
    <property type="entry name" value="AAA"/>
    <property type="match status" value="1"/>
</dbReference>
<dbReference type="FunFam" id="1.20.1560.10:FF:000040">
    <property type="entry name" value="Multidrug ABC transporter ATP-binding protein"/>
    <property type="match status" value="1"/>
</dbReference>
<evidence type="ECO:0000259" key="11">
    <source>
        <dbReference type="PROSITE" id="PS50929"/>
    </source>
</evidence>
<dbReference type="InterPro" id="IPR036640">
    <property type="entry name" value="ABC1_TM_sf"/>
</dbReference>
<dbReference type="Pfam" id="PF00664">
    <property type="entry name" value="ABC_membrane"/>
    <property type="match status" value="1"/>
</dbReference>
<dbReference type="CDD" id="cd18548">
    <property type="entry name" value="ABC_6TM_Tm287_like"/>
    <property type="match status" value="1"/>
</dbReference>
<keyword evidence="4 9" id="KW-0812">Transmembrane</keyword>
<evidence type="ECO:0000313" key="12">
    <source>
        <dbReference type="EMBL" id="SVB08205.1"/>
    </source>
</evidence>
<proteinExistence type="predicted"/>
<keyword evidence="8 9" id="KW-0472">Membrane</keyword>
<evidence type="ECO:0000256" key="6">
    <source>
        <dbReference type="ARBA" id="ARBA00022840"/>
    </source>
</evidence>
<dbReference type="FunFam" id="3.40.50.300:FF:000854">
    <property type="entry name" value="Multidrug ABC transporter ATP-binding protein"/>
    <property type="match status" value="1"/>
</dbReference>
<feature type="transmembrane region" description="Helical" evidence="9">
    <location>
        <begin position="55"/>
        <end position="79"/>
    </location>
</feature>
<evidence type="ECO:0000256" key="3">
    <source>
        <dbReference type="ARBA" id="ARBA00022475"/>
    </source>
</evidence>
<keyword evidence="2" id="KW-0813">Transport</keyword>
<dbReference type="InterPro" id="IPR027417">
    <property type="entry name" value="P-loop_NTPase"/>
</dbReference>
<evidence type="ECO:0000256" key="5">
    <source>
        <dbReference type="ARBA" id="ARBA00022741"/>
    </source>
</evidence>
<dbReference type="PANTHER" id="PTHR43394">
    <property type="entry name" value="ATP-DEPENDENT PERMEASE MDL1, MITOCHONDRIAL"/>
    <property type="match status" value="1"/>
</dbReference>
<dbReference type="GO" id="GO:0005886">
    <property type="term" value="C:plasma membrane"/>
    <property type="evidence" value="ECO:0007669"/>
    <property type="project" value="UniProtKB-SubCell"/>
</dbReference>
<comment type="subcellular location">
    <subcellularLocation>
        <location evidence="1">Cell membrane</location>
        <topology evidence="1">Multi-pass membrane protein</topology>
    </subcellularLocation>
</comment>
<keyword evidence="7 9" id="KW-1133">Transmembrane helix</keyword>
<feature type="transmembrane region" description="Helical" evidence="9">
    <location>
        <begin position="238"/>
        <end position="260"/>
    </location>
</feature>
<evidence type="ECO:0000256" key="7">
    <source>
        <dbReference type="ARBA" id="ARBA00022989"/>
    </source>
</evidence>
<reference evidence="12" key="1">
    <citation type="submission" date="2018-05" db="EMBL/GenBank/DDBJ databases">
        <authorList>
            <person name="Lanie J.A."/>
            <person name="Ng W.-L."/>
            <person name="Kazmierczak K.M."/>
            <person name="Andrzejewski T.M."/>
            <person name="Davidsen T.M."/>
            <person name="Wayne K.J."/>
            <person name="Tettelin H."/>
            <person name="Glass J.I."/>
            <person name="Rusch D."/>
            <person name="Podicherti R."/>
            <person name="Tsui H.-C.T."/>
            <person name="Winkler M.E."/>
        </authorList>
    </citation>
    <scope>NUCLEOTIDE SEQUENCE</scope>
</reference>
<evidence type="ECO:0000256" key="9">
    <source>
        <dbReference type="SAM" id="Phobius"/>
    </source>
</evidence>
<keyword evidence="3" id="KW-1003">Cell membrane</keyword>
<evidence type="ECO:0000256" key="1">
    <source>
        <dbReference type="ARBA" id="ARBA00004651"/>
    </source>
</evidence>
<dbReference type="InterPro" id="IPR017871">
    <property type="entry name" value="ABC_transporter-like_CS"/>
</dbReference>
<name>A0A382B368_9ZZZZ</name>
<dbReference type="EMBL" id="UINC01027995">
    <property type="protein sequence ID" value="SVB08205.1"/>
    <property type="molecule type" value="Genomic_DNA"/>
</dbReference>
<dbReference type="Gene3D" id="1.20.1560.10">
    <property type="entry name" value="ABC transporter type 1, transmembrane domain"/>
    <property type="match status" value="1"/>
</dbReference>
<evidence type="ECO:0000259" key="10">
    <source>
        <dbReference type="PROSITE" id="PS50893"/>
    </source>
</evidence>
<keyword evidence="6" id="KW-0067">ATP-binding</keyword>
<feature type="transmembrane region" description="Helical" evidence="9">
    <location>
        <begin position="272"/>
        <end position="299"/>
    </location>
</feature>
<dbReference type="PROSITE" id="PS00211">
    <property type="entry name" value="ABC_TRANSPORTER_1"/>
    <property type="match status" value="1"/>
</dbReference>
<feature type="domain" description="ABC transmembrane type-1" evidence="11">
    <location>
        <begin position="19"/>
        <end position="301"/>
    </location>
</feature>
<feature type="domain" description="ABC transporter" evidence="10">
    <location>
        <begin position="335"/>
        <end position="570"/>
    </location>
</feature>
<dbReference type="GO" id="GO:0015421">
    <property type="term" value="F:ABC-type oligopeptide transporter activity"/>
    <property type="evidence" value="ECO:0007669"/>
    <property type="project" value="TreeGrafter"/>
</dbReference>
<dbReference type="InterPro" id="IPR003439">
    <property type="entry name" value="ABC_transporter-like_ATP-bd"/>
</dbReference>
<accession>A0A382B368</accession>
<feature type="transmembrane region" description="Helical" evidence="9">
    <location>
        <begin position="158"/>
        <end position="177"/>
    </location>
</feature>
<dbReference type="GO" id="GO:0016887">
    <property type="term" value="F:ATP hydrolysis activity"/>
    <property type="evidence" value="ECO:0007669"/>
    <property type="project" value="InterPro"/>
</dbReference>
<evidence type="ECO:0000256" key="8">
    <source>
        <dbReference type="ARBA" id="ARBA00023136"/>
    </source>
</evidence>
<gene>
    <name evidence="12" type="ORF">METZ01_LOCUS161059</name>
</gene>
<dbReference type="InterPro" id="IPR011527">
    <property type="entry name" value="ABC1_TM_dom"/>
</dbReference>
<dbReference type="SUPFAM" id="SSF90123">
    <property type="entry name" value="ABC transporter transmembrane region"/>
    <property type="match status" value="1"/>
</dbReference>
<protein>
    <recommendedName>
        <fullName evidence="13">ABC transmembrane type-1 domain-containing protein</fullName>
    </recommendedName>
</protein>
<dbReference type="SUPFAM" id="SSF52540">
    <property type="entry name" value="P-loop containing nucleoside triphosphate hydrolases"/>
    <property type="match status" value="1"/>
</dbReference>
<dbReference type="Pfam" id="PF00005">
    <property type="entry name" value="ABC_tran"/>
    <property type="match status" value="1"/>
</dbReference>
<dbReference type="PROSITE" id="PS50893">
    <property type="entry name" value="ABC_TRANSPORTER_2"/>
    <property type="match status" value="1"/>
</dbReference>
<keyword evidence="5" id="KW-0547">Nucleotide-binding</keyword>
<dbReference type="AlphaFoldDB" id="A0A382B368"/>
<dbReference type="InterPro" id="IPR039421">
    <property type="entry name" value="Type_1_exporter"/>
</dbReference>
<dbReference type="Gene3D" id="3.40.50.300">
    <property type="entry name" value="P-loop containing nucleotide triphosphate hydrolases"/>
    <property type="match status" value="1"/>
</dbReference>
<sequence length="578" mass="62550">MTLLRLLRVYLRPYHPQLLGVVTFQIVASMAALFLPRLNAGIIDVGVTQGDANYIVRTGLVMLTVALAQVGSTAVAVYFGARTAMGLGRDLREAVFRRVGSFSNREVGRFGAPSLITRTTNDVQQVQMVVLMACTMMASAPIMMMGGVVMAVREEIQLSWLLLVAVPAMAVILGFVIRRLIPGFRLMQPRIDAVNKILREQISGIRVVRAFVREPLEMARFERVNGELADVGLYVGRWMVAMFPAVILVMNASTVAALWFGAQRVDAGLMQIGSLTAFLAYLIQILVAVMMASFMLAMVPRASVAAGRIGEVLDTESTVTPPPSPVTRLPERATVRFGGVGFRYPGASHAILENINFAVERGQTTAIVGSTGSGKTTLVSLVPRLFDVTEGAVQVGGVDVRQVDPDLLWSRIGLVPQTGYLFSGTIASNLRHGRPEATDAELWDALETAQARMFVEAMPDGLETPVAQGGTTVSGGQRQRLAIARAVVRQPEIYLFDDAFSALDLATDARVRRALRPLTQVAAVLVVAQRVSSIVDADQIVVLEDGHMVGLGAHRALLDDCSTYREIVESQFSEEEVA</sequence>
<dbReference type="InterPro" id="IPR003593">
    <property type="entry name" value="AAA+_ATPase"/>
</dbReference>